<accession>A0ABX8BKN5</accession>
<evidence type="ECO:0000313" key="2">
    <source>
        <dbReference type="Proteomes" id="UP000676079"/>
    </source>
</evidence>
<name>A0ABX8BKN5_9ACTN</name>
<dbReference type="Proteomes" id="UP000676079">
    <property type="component" value="Chromosome"/>
</dbReference>
<dbReference type="EMBL" id="CP074133">
    <property type="protein sequence ID" value="QUX22661.1"/>
    <property type="molecule type" value="Genomic_DNA"/>
</dbReference>
<organism evidence="1 2">
    <name type="scientific">Nocardiopsis changdeensis</name>
    <dbReference type="NCBI Taxonomy" id="2831969"/>
    <lineage>
        <taxon>Bacteria</taxon>
        <taxon>Bacillati</taxon>
        <taxon>Actinomycetota</taxon>
        <taxon>Actinomycetes</taxon>
        <taxon>Streptosporangiales</taxon>
        <taxon>Nocardiopsidaceae</taxon>
        <taxon>Nocardiopsis</taxon>
    </lineage>
</organism>
<dbReference type="InterPro" id="IPR011257">
    <property type="entry name" value="DNA_glycosylase"/>
</dbReference>
<proteinExistence type="predicted"/>
<dbReference type="InterPro" id="IPR005019">
    <property type="entry name" value="Adenine_glyco"/>
</dbReference>
<protein>
    <submittedName>
        <fullName evidence="1">DNA-3-methyladenine glycosylase I</fullName>
    </submittedName>
</protein>
<dbReference type="RefSeq" id="WP_220563877.1">
    <property type="nucleotide sequence ID" value="NZ_CP074133.1"/>
</dbReference>
<dbReference type="Pfam" id="PF03352">
    <property type="entry name" value="Adenine_glyco"/>
    <property type="match status" value="1"/>
</dbReference>
<reference evidence="1 2" key="1">
    <citation type="submission" date="2021-05" db="EMBL/GenBank/DDBJ databases">
        <title>Direct Submission.</title>
        <authorList>
            <person name="Li K."/>
            <person name="Gao J."/>
        </authorList>
    </citation>
    <scope>NUCLEOTIDE SEQUENCE [LARGE SCALE GENOMIC DNA]</scope>
    <source>
        <strain evidence="1 2">Mg02</strain>
    </source>
</reference>
<dbReference type="PANTHER" id="PTHR30037:SF4">
    <property type="entry name" value="DNA-3-METHYLADENINE GLYCOSYLASE I"/>
    <property type="match status" value="1"/>
</dbReference>
<keyword evidence="2" id="KW-1185">Reference proteome</keyword>
<gene>
    <name evidence="1" type="ORF">KGD84_30970</name>
</gene>
<dbReference type="PANTHER" id="PTHR30037">
    <property type="entry name" value="DNA-3-METHYLADENINE GLYCOSYLASE 1"/>
    <property type="match status" value="1"/>
</dbReference>
<dbReference type="InterPro" id="IPR052891">
    <property type="entry name" value="DNA-3mA_glycosylase"/>
</dbReference>
<sequence length="199" mass="22484">MTDRRCAWARNASELMTAYHDREWGRPSRDDAHLFEMLVLEGAQAGLSWATVLNKRANYRALLDGFDYTRIAAYDEEREKELLAEPGIIRNRLKIASLARNARAFLRVREEYGTFADYLWSWTDGVPLVNHFTEPAEVPASTPLSDRVSKDLKKRGFSFVGTTIVYSYLQSTGVVEDHLVDCPAKPKETAGAEGDLPGR</sequence>
<dbReference type="SUPFAM" id="SSF48150">
    <property type="entry name" value="DNA-glycosylase"/>
    <property type="match status" value="1"/>
</dbReference>
<dbReference type="Gene3D" id="1.10.340.30">
    <property type="entry name" value="Hypothetical protein, domain 2"/>
    <property type="match status" value="1"/>
</dbReference>
<evidence type="ECO:0000313" key="1">
    <source>
        <dbReference type="EMBL" id="QUX22661.1"/>
    </source>
</evidence>